<dbReference type="Gene3D" id="1.25.40.10">
    <property type="entry name" value="Tetratricopeptide repeat domain"/>
    <property type="match status" value="1"/>
</dbReference>
<dbReference type="SUPFAM" id="SSF47413">
    <property type="entry name" value="lambda repressor-like DNA-binding domains"/>
    <property type="match status" value="1"/>
</dbReference>
<dbReference type="Pfam" id="PF01381">
    <property type="entry name" value="HTH_3"/>
    <property type="match status" value="1"/>
</dbReference>
<feature type="domain" description="HTH cro/C1-type" evidence="1">
    <location>
        <begin position="8"/>
        <end position="61"/>
    </location>
</feature>
<dbReference type="PROSITE" id="PS50943">
    <property type="entry name" value="HTH_CROC1"/>
    <property type="match status" value="1"/>
</dbReference>
<dbReference type="Proteomes" id="UP001232584">
    <property type="component" value="Unassembled WGS sequence"/>
</dbReference>
<evidence type="ECO:0000313" key="3">
    <source>
        <dbReference type="Proteomes" id="UP001232584"/>
    </source>
</evidence>
<dbReference type="InterPro" id="IPR011990">
    <property type="entry name" value="TPR-like_helical_dom_sf"/>
</dbReference>
<reference evidence="2 3" key="1">
    <citation type="submission" date="2023-07" db="EMBL/GenBank/DDBJ databases">
        <title>Genomic Encyclopedia of Type Strains, Phase IV (KMG-IV): sequencing the most valuable type-strain genomes for metagenomic binning, comparative biology and taxonomic classification.</title>
        <authorList>
            <person name="Goeker M."/>
        </authorList>
    </citation>
    <scope>NUCLEOTIDE SEQUENCE [LARGE SCALE GENOMIC DNA]</scope>
    <source>
        <strain evidence="2 3">DSM 15049</strain>
    </source>
</reference>
<dbReference type="PANTHER" id="PTHR37038:SF14">
    <property type="entry name" value="TRANSCRIPTIONAL ACTIVATOR"/>
    <property type="match status" value="1"/>
</dbReference>
<comment type="caution">
    <text evidence="2">The sequence shown here is derived from an EMBL/GenBank/DDBJ whole genome shotgun (WGS) entry which is preliminary data.</text>
</comment>
<dbReference type="InterPro" id="IPR001387">
    <property type="entry name" value="Cro/C1-type_HTH"/>
</dbReference>
<dbReference type="InterPro" id="IPR010982">
    <property type="entry name" value="Lambda_DNA-bd_dom_sf"/>
</dbReference>
<name>A0ABU0N462_9FIRM</name>
<dbReference type="SMART" id="SM00530">
    <property type="entry name" value="HTH_XRE"/>
    <property type="match status" value="1"/>
</dbReference>
<accession>A0ABU0N462</accession>
<protein>
    <submittedName>
        <fullName evidence="2">Transcriptional regulator with XRE-family HTH domain</fullName>
    </submittedName>
</protein>
<dbReference type="EMBL" id="JAUSWG010000016">
    <property type="protein sequence ID" value="MDQ0557958.1"/>
    <property type="molecule type" value="Genomic_DNA"/>
</dbReference>
<gene>
    <name evidence="2" type="ORF">QOZ92_003093</name>
</gene>
<dbReference type="CDD" id="cd00093">
    <property type="entry name" value="HTH_XRE"/>
    <property type="match status" value="1"/>
</dbReference>
<evidence type="ECO:0000259" key="1">
    <source>
        <dbReference type="PROSITE" id="PS50943"/>
    </source>
</evidence>
<proteinExistence type="predicted"/>
<keyword evidence="3" id="KW-1185">Reference proteome</keyword>
<sequence>MEYIGQKIKNLREIRGFSQNELARNICSQSELSKIENLKLYPSLYICYQISKKLDVTIDELIENEFDFLEKEQIEKLLNLFYIQEYHECLKLISNIHLFKSSNYRQLRLYIKSACIFYLNGEIDTVINELEESLYETYTEFKKSYLPIEIQILNLLGVLYKDKNRRKSELYITKSNVMLNSNLPKDIHFRALSKCFYNSAKIYLEKGNKVEARRTALSGIRWCLNNQTLYFLSNLYELLMLINIELGEHHLSKKVKKIFNSLELINKNFF</sequence>
<dbReference type="InterPro" id="IPR053163">
    <property type="entry name" value="HTH-type_regulator_Rgg"/>
</dbReference>
<organism evidence="2 3">
    <name type="scientific">Paraclostridium ghonii</name>
    <dbReference type="NCBI Taxonomy" id="29358"/>
    <lineage>
        <taxon>Bacteria</taxon>
        <taxon>Bacillati</taxon>
        <taxon>Bacillota</taxon>
        <taxon>Clostridia</taxon>
        <taxon>Peptostreptococcales</taxon>
        <taxon>Peptostreptococcaceae</taxon>
        <taxon>Paraclostridium</taxon>
    </lineage>
</organism>
<evidence type="ECO:0000313" key="2">
    <source>
        <dbReference type="EMBL" id="MDQ0557958.1"/>
    </source>
</evidence>
<dbReference type="RefSeq" id="WP_307509774.1">
    <property type="nucleotide sequence ID" value="NZ_BAAACE010000001.1"/>
</dbReference>
<dbReference type="PANTHER" id="PTHR37038">
    <property type="entry name" value="TRANSCRIPTIONAL REGULATOR-RELATED"/>
    <property type="match status" value="1"/>
</dbReference>